<evidence type="ECO:0000313" key="4">
    <source>
        <dbReference type="Proteomes" id="UP000193498"/>
    </source>
</evidence>
<dbReference type="PANTHER" id="PTHR13360:SF1">
    <property type="entry name" value="ACTIVATING SIGNAL COINTEGRATOR 1 COMPLEX SUBUNIT 1"/>
    <property type="match status" value="1"/>
</dbReference>
<dbReference type="GO" id="GO:0003723">
    <property type="term" value="F:RNA binding"/>
    <property type="evidence" value="ECO:0007669"/>
    <property type="project" value="UniProtKB-UniRule"/>
</dbReference>
<dbReference type="GO" id="GO:0005634">
    <property type="term" value="C:nucleus"/>
    <property type="evidence" value="ECO:0007669"/>
    <property type="project" value="TreeGrafter"/>
</dbReference>
<dbReference type="Gene3D" id="3.90.1140.10">
    <property type="entry name" value="Cyclic phosphodiesterase"/>
    <property type="match status" value="1"/>
</dbReference>
<dbReference type="PROSITE" id="PS50084">
    <property type="entry name" value="KH_TYPE_1"/>
    <property type="match status" value="1"/>
</dbReference>
<dbReference type="InterPro" id="IPR036612">
    <property type="entry name" value="KH_dom_type_1_sf"/>
</dbReference>
<organism evidence="3 4">
    <name type="scientific">Basidiobolus meristosporus CBS 931.73</name>
    <dbReference type="NCBI Taxonomy" id="1314790"/>
    <lineage>
        <taxon>Eukaryota</taxon>
        <taxon>Fungi</taxon>
        <taxon>Fungi incertae sedis</taxon>
        <taxon>Zoopagomycota</taxon>
        <taxon>Entomophthoromycotina</taxon>
        <taxon>Basidiobolomycetes</taxon>
        <taxon>Basidiobolales</taxon>
        <taxon>Basidiobolaceae</taxon>
        <taxon>Basidiobolus</taxon>
    </lineage>
</organism>
<protein>
    <recommendedName>
        <fullName evidence="2">K Homology domain-containing protein</fullName>
    </recommendedName>
</protein>
<evidence type="ECO:0000313" key="3">
    <source>
        <dbReference type="EMBL" id="ORX85364.1"/>
    </source>
</evidence>
<evidence type="ECO:0000256" key="1">
    <source>
        <dbReference type="PROSITE-ProRule" id="PRU00117"/>
    </source>
</evidence>
<feature type="domain" description="K Homology" evidence="2">
    <location>
        <begin position="43"/>
        <end position="111"/>
    </location>
</feature>
<dbReference type="InterPro" id="IPR009210">
    <property type="entry name" value="ASCC1"/>
</dbReference>
<gene>
    <name evidence="3" type="ORF">K493DRAFT_341788</name>
</gene>
<dbReference type="InterPro" id="IPR019510">
    <property type="entry name" value="AKAP7-like_phosphoesterase"/>
</dbReference>
<accession>A0A1Y1XJ21</accession>
<dbReference type="Proteomes" id="UP000193498">
    <property type="component" value="Unassembled WGS sequence"/>
</dbReference>
<proteinExistence type="predicted"/>
<sequence>MQDFSLIPVGTKTYRVRTSGFESTTNRKDSTPASGKTILEELNFETSTVQVPKAALGLLIGKRGANLIKLRSETGAKILVPKLEDPSDLITITGTAESVTQAKQRIEEVVEEALNNLPPTHFLMFSLADTYFHKKVNEFCDQVKGLRPSGFDPRMLSHVNSLHITIGMLRLNSTEDVSAAGKLLNELLANVHDCVQAKPLLIKLAGLSIMDENTVNTNVLYARVEESEADGRLMGLIGKSTDLLSLVDLLRMRFKEAGYLRDTHQTFKIHATLINSKYASTGERTAFDSTSIMRELGETNFGTVKLSEIRLAKRALDKNMEYVCESKILLP</sequence>
<dbReference type="AlphaFoldDB" id="A0A1Y1XJ21"/>
<dbReference type="OrthoDB" id="277832at2759"/>
<evidence type="ECO:0000259" key="2">
    <source>
        <dbReference type="SMART" id="SM00322"/>
    </source>
</evidence>
<keyword evidence="1" id="KW-0694">RNA-binding</keyword>
<comment type="caution">
    <text evidence="3">The sequence shown here is derived from an EMBL/GenBank/DDBJ whole genome shotgun (WGS) entry which is preliminary data.</text>
</comment>
<dbReference type="FunCoup" id="A0A1Y1XJ21">
    <property type="interactions" value="250"/>
</dbReference>
<dbReference type="Pfam" id="PF00013">
    <property type="entry name" value="KH_1"/>
    <property type="match status" value="1"/>
</dbReference>
<dbReference type="InterPro" id="IPR004088">
    <property type="entry name" value="KH_dom_type_1"/>
</dbReference>
<keyword evidence="4" id="KW-1185">Reference proteome</keyword>
<reference evidence="3 4" key="1">
    <citation type="submission" date="2016-07" db="EMBL/GenBank/DDBJ databases">
        <title>Pervasive Adenine N6-methylation of Active Genes in Fungi.</title>
        <authorList>
            <consortium name="DOE Joint Genome Institute"/>
            <person name="Mondo S.J."/>
            <person name="Dannebaum R.O."/>
            <person name="Kuo R.C."/>
            <person name="Labutti K."/>
            <person name="Haridas S."/>
            <person name="Kuo A."/>
            <person name="Salamov A."/>
            <person name="Ahrendt S.R."/>
            <person name="Lipzen A."/>
            <person name="Sullivan W."/>
            <person name="Andreopoulos W.B."/>
            <person name="Clum A."/>
            <person name="Lindquist E."/>
            <person name="Daum C."/>
            <person name="Ramamoorthy G.K."/>
            <person name="Gryganskyi A."/>
            <person name="Culley D."/>
            <person name="Magnuson J.K."/>
            <person name="James T.Y."/>
            <person name="O'Malley M.A."/>
            <person name="Stajich J.E."/>
            <person name="Spatafora J.W."/>
            <person name="Visel A."/>
            <person name="Grigoriev I.V."/>
        </authorList>
    </citation>
    <scope>NUCLEOTIDE SEQUENCE [LARGE SCALE GENOMIC DNA]</scope>
    <source>
        <strain evidence="3 4">CBS 931.73</strain>
    </source>
</reference>
<dbReference type="InterPro" id="IPR004087">
    <property type="entry name" value="KH_dom"/>
</dbReference>
<dbReference type="SUPFAM" id="SSF54791">
    <property type="entry name" value="Eukaryotic type KH-domain (KH-domain type I)"/>
    <property type="match status" value="1"/>
</dbReference>
<dbReference type="GO" id="GO:0006307">
    <property type="term" value="P:DNA alkylation repair"/>
    <property type="evidence" value="ECO:0007669"/>
    <property type="project" value="InterPro"/>
</dbReference>
<dbReference type="SMART" id="SM00322">
    <property type="entry name" value="KH"/>
    <property type="match status" value="1"/>
</dbReference>
<dbReference type="EMBL" id="MCFE01000591">
    <property type="protein sequence ID" value="ORX85364.1"/>
    <property type="molecule type" value="Genomic_DNA"/>
</dbReference>
<dbReference type="GO" id="GO:0006355">
    <property type="term" value="P:regulation of DNA-templated transcription"/>
    <property type="evidence" value="ECO:0007669"/>
    <property type="project" value="TreeGrafter"/>
</dbReference>
<dbReference type="STRING" id="1314790.A0A1Y1XJ21"/>
<dbReference type="CDD" id="cd02394">
    <property type="entry name" value="KH-I_Vigilin_rpt6"/>
    <property type="match status" value="1"/>
</dbReference>
<dbReference type="Pfam" id="PF10469">
    <property type="entry name" value="AKAP7_NLS"/>
    <property type="match status" value="1"/>
</dbReference>
<dbReference type="PANTHER" id="PTHR13360">
    <property type="entry name" value="ACTIVATING SIGNAL COINTEGRATOR 1 COMPLEX SUBUNIT 1"/>
    <property type="match status" value="1"/>
</dbReference>
<dbReference type="Gene3D" id="3.30.1370.10">
    <property type="entry name" value="K Homology domain, type 1"/>
    <property type="match status" value="1"/>
</dbReference>
<name>A0A1Y1XJ21_9FUNG</name>
<dbReference type="InParanoid" id="A0A1Y1XJ21"/>